<dbReference type="KEGG" id="trd:THERU_05120"/>
<gene>
    <name evidence="2" type="ORF">THERU_05120</name>
</gene>
<evidence type="ECO:0000313" key="2">
    <source>
        <dbReference type="EMBL" id="AHE96854.1"/>
    </source>
</evidence>
<dbReference type="EMBL" id="CP007028">
    <property type="protein sequence ID" value="AHE96854.1"/>
    <property type="molecule type" value="Genomic_DNA"/>
</dbReference>
<organism evidence="3">
    <name type="scientific">Thermocrinis ruber</name>
    <dbReference type="NCBI Taxonomy" id="75906"/>
    <lineage>
        <taxon>Bacteria</taxon>
        <taxon>Pseudomonadati</taxon>
        <taxon>Aquificota</taxon>
        <taxon>Aquificia</taxon>
        <taxon>Aquificales</taxon>
        <taxon>Aquificaceae</taxon>
        <taxon>Thermocrinis</taxon>
    </lineage>
</organism>
<keyword evidence="1" id="KW-1133">Transmembrane helix</keyword>
<sequence length="134" mass="15808">MDDRELIKRIMEEVKDEKLREELLALVVEKNKKREEERPIDYLARQEILGGATEGVSKVGWWIMYIISIVFILVGSLGPLGLLGYFLTPAEERDRNAWVFIFFFSILFMIGIAWFFTLRSGKKEYERFKHKSVN</sequence>
<keyword evidence="1" id="KW-0812">Transmembrane</keyword>
<proteinExistence type="predicted"/>
<evidence type="ECO:0000313" key="3">
    <source>
        <dbReference type="Proteomes" id="UP000018914"/>
    </source>
</evidence>
<accession>W0DE05</accession>
<evidence type="ECO:0000256" key="1">
    <source>
        <dbReference type="SAM" id="Phobius"/>
    </source>
</evidence>
<feature type="transmembrane region" description="Helical" evidence="1">
    <location>
        <begin position="98"/>
        <end position="118"/>
    </location>
</feature>
<keyword evidence="3" id="KW-1185">Reference proteome</keyword>
<dbReference type="Proteomes" id="UP000018914">
    <property type="component" value="Chromosome"/>
</dbReference>
<reference evidence="2 3" key="1">
    <citation type="submission" date="2013-12" db="EMBL/GenBank/DDBJ databases">
        <authorList>
            <consortium name="DOE Joint Genome Institute"/>
            <person name="Eisen J."/>
            <person name="Huntemann M."/>
            <person name="Han J."/>
            <person name="Chen A."/>
            <person name="Kyrpides N."/>
            <person name="Mavromatis K."/>
            <person name="Markowitz V."/>
            <person name="Palaniappan K."/>
            <person name="Ivanova N."/>
            <person name="Schaumberg A."/>
            <person name="Pati A."/>
            <person name="Liolios K."/>
            <person name="Nordberg H.P."/>
            <person name="Cantor M.N."/>
            <person name="Hua S.X."/>
            <person name="Woyke T."/>
        </authorList>
    </citation>
    <scope>NUCLEOTIDE SEQUENCE [LARGE SCALE GENOMIC DNA]</scope>
    <source>
        <strain evidence="2 3">DSM 23557</strain>
    </source>
</reference>
<dbReference type="HOGENOM" id="CLU_1895218_0_0_0"/>
<feature type="transmembrane region" description="Helical" evidence="1">
    <location>
        <begin position="62"/>
        <end position="86"/>
    </location>
</feature>
<keyword evidence="1" id="KW-0472">Membrane</keyword>
<dbReference type="AlphaFoldDB" id="W0DE05"/>
<name>W0DE05_9AQUI</name>
<protein>
    <submittedName>
        <fullName evidence="2">Uncharacterized protein</fullName>
    </submittedName>
</protein>